<accession>A0A448X766</accession>
<reference evidence="1" key="1">
    <citation type="submission" date="2018-11" db="EMBL/GenBank/DDBJ databases">
        <authorList>
            <consortium name="Pathogen Informatics"/>
        </authorList>
    </citation>
    <scope>NUCLEOTIDE SEQUENCE</scope>
</reference>
<proteinExistence type="predicted"/>
<protein>
    <submittedName>
        <fullName evidence="1">Uncharacterized protein</fullName>
    </submittedName>
</protein>
<keyword evidence="2" id="KW-1185">Reference proteome</keyword>
<sequence>MPILCPKIPFLFFTPSLCFYNIATTDGLRGQPHLEAQYLTDLESNQALGAEGDIPLRRVSPNQRLGQVVDGLSRYLTAEEVGESFTT</sequence>
<organism evidence="1 2">
    <name type="scientific">Protopolystoma xenopodis</name>
    <dbReference type="NCBI Taxonomy" id="117903"/>
    <lineage>
        <taxon>Eukaryota</taxon>
        <taxon>Metazoa</taxon>
        <taxon>Spiralia</taxon>
        <taxon>Lophotrochozoa</taxon>
        <taxon>Platyhelminthes</taxon>
        <taxon>Monogenea</taxon>
        <taxon>Polyopisthocotylea</taxon>
        <taxon>Polystomatidea</taxon>
        <taxon>Polystomatidae</taxon>
        <taxon>Protopolystoma</taxon>
    </lineage>
</organism>
<dbReference type="AlphaFoldDB" id="A0A448X766"/>
<dbReference type="EMBL" id="CAAALY010105782">
    <property type="protein sequence ID" value="VEL29742.1"/>
    <property type="molecule type" value="Genomic_DNA"/>
</dbReference>
<dbReference type="Proteomes" id="UP000784294">
    <property type="component" value="Unassembled WGS sequence"/>
</dbReference>
<evidence type="ECO:0000313" key="2">
    <source>
        <dbReference type="Proteomes" id="UP000784294"/>
    </source>
</evidence>
<name>A0A448X766_9PLAT</name>
<comment type="caution">
    <text evidence="1">The sequence shown here is derived from an EMBL/GenBank/DDBJ whole genome shotgun (WGS) entry which is preliminary data.</text>
</comment>
<gene>
    <name evidence="1" type="ORF">PXEA_LOCUS23182</name>
</gene>
<evidence type="ECO:0000313" key="1">
    <source>
        <dbReference type="EMBL" id="VEL29742.1"/>
    </source>
</evidence>